<dbReference type="SMART" id="SM00248">
    <property type="entry name" value="ANK"/>
    <property type="match status" value="1"/>
</dbReference>
<comment type="caution">
    <text evidence="3">The sequence shown here is derived from an EMBL/GenBank/DDBJ whole genome shotgun (WGS) entry which is preliminary data.</text>
</comment>
<feature type="repeat" description="ANK" evidence="1">
    <location>
        <begin position="14"/>
        <end position="37"/>
    </location>
</feature>
<keyword evidence="4" id="KW-1185">Reference proteome</keyword>
<feature type="region of interest" description="Disordered" evidence="2">
    <location>
        <begin position="72"/>
        <end position="110"/>
    </location>
</feature>
<dbReference type="PANTHER" id="PTHR12544:SF29">
    <property type="entry name" value="GLUTAMINASE"/>
    <property type="match status" value="1"/>
</dbReference>
<dbReference type="AlphaFoldDB" id="A0AAD9INR2"/>
<dbReference type="GO" id="GO:0004359">
    <property type="term" value="F:glutaminase activity"/>
    <property type="evidence" value="ECO:0007669"/>
    <property type="project" value="InterPro"/>
</dbReference>
<gene>
    <name evidence="3" type="ORF">NP493_7835g00001</name>
</gene>
<dbReference type="InterPro" id="IPR036770">
    <property type="entry name" value="Ankyrin_rpt-contain_sf"/>
</dbReference>
<dbReference type="InterPro" id="IPR015868">
    <property type="entry name" value="Glutaminase"/>
</dbReference>
<dbReference type="FunFam" id="1.25.40.20:FF:000069">
    <property type="entry name" value="Glutaminase, isoform E"/>
    <property type="match status" value="1"/>
</dbReference>
<reference evidence="3" key="1">
    <citation type="journal article" date="2023" name="Mol. Biol. Evol.">
        <title>Third-Generation Sequencing Reveals the Adaptive Role of the Epigenome in Three Deep-Sea Polychaetes.</title>
        <authorList>
            <person name="Perez M."/>
            <person name="Aroh O."/>
            <person name="Sun Y."/>
            <person name="Lan Y."/>
            <person name="Juniper S.K."/>
            <person name="Young C.R."/>
            <person name="Angers B."/>
            <person name="Qian P.Y."/>
        </authorList>
    </citation>
    <scope>NUCLEOTIDE SEQUENCE</scope>
    <source>
        <strain evidence="3">R07B-5</strain>
    </source>
</reference>
<dbReference type="GO" id="GO:0006543">
    <property type="term" value="P:L-glutamine catabolic process"/>
    <property type="evidence" value="ECO:0007669"/>
    <property type="project" value="TreeGrafter"/>
</dbReference>
<dbReference type="Gene3D" id="1.25.40.20">
    <property type="entry name" value="Ankyrin repeat-containing domain"/>
    <property type="match status" value="1"/>
</dbReference>
<evidence type="ECO:0008006" key="5">
    <source>
        <dbReference type="Google" id="ProtNLM"/>
    </source>
</evidence>
<dbReference type="GO" id="GO:0006537">
    <property type="term" value="P:glutamate biosynthetic process"/>
    <property type="evidence" value="ECO:0007669"/>
    <property type="project" value="TreeGrafter"/>
</dbReference>
<accession>A0AAD9INR2</accession>
<dbReference type="PANTHER" id="PTHR12544">
    <property type="entry name" value="GLUTAMINASE"/>
    <property type="match status" value="1"/>
</dbReference>
<dbReference type="SUPFAM" id="SSF48403">
    <property type="entry name" value="Ankyrin repeat"/>
    <property type="match status" value="1"/>
</dbReference>
<feature type="compositionally biased region" description="Low complexity" evidence="2">
    <location>
        <begin position="94"/>
        <end position="110"/>
    </location>
</feature>
<protein>
    <recommendedName>
        <fullName evidence="5">Glutaminase</fullName>
    </recommendedName>
</protein>
<dbReference type="PROSITE" id="PS50297">
    <property type="entry name" value="ANK_REP_REGION"/>
    <property type="match status" value="1"/>
</dbReference>
<dbReference type="InterPro" id="IPR002110">
    <property type="entry name" value="Ankyrin_rpt"/>
</dbReference>
<evidence type="ECO:0000313" key="3">
    <source>
        <dbReference type="EMBL" id="KAK2138402.1"/>
    </source>
</evidence>
<organism evidence="3 4">
    <name type="scientific">Ridgeia piscesae</name>
    <name type="common">Tubeworm</name>
    <dbReference type="NCBI Taxonomy" id="27915"/>
    <lineage>
        <taxon>Eukaryota</taxon>
        <taxon>Metazoa</taxon>
        <taxon>Spiralia</taxon>
        <taxon>Lophotrochozoa</taxon>
        <taxon>Annelida</taxon>
        <taxon>Polychaeta</taxon>
        <taxon>Sedentaria</taxon>
        <taxon>Canalipalpata</taxon>
        <taxon>Sabellida</taxon>
        <taxon>Siboglinidae</taxon>
        <taxon>Ridgeia</taxon>
    </lineage>
</organism>
<dbReference type="Pfam" id="PF12796">
    <property type="entry name" value="Ank_2"/>
    <property type="match status" value="1"/>
</dbReference>
<dbReference type="EMBL" id="JAODUO010007818">
    <property type="protein sequence ID" value="KAK2138402.1"/>
    <property type="molecule type" value="Genomic_DNA"/>
</dbReference>
<proteinExistence type="predicted"/>
<name>A0AAD9INR2_RIDPI</name>
<evidence type="ECO:0000256" key="2">
    <source>
        <dbReference type="SAM" id="MobiDB-lite"/>
    </source>
</evidence>
<evidence type="ECO:0000256" key="1">
    <source>
        <dbReference type="PROSITE-ProRule" id="PRU00023"/>
    </source>
</evidence>
<dbReference type="Proteomes" id="UP001209878">
    <property type="component" value="Unassembled WGS sequence"/>
</dbReference>
<keyword evidence="1" id="KW-0040">ANK repeat</keyword>
<sequence length="110" mass="12213">MALSGVDMGQSDYDGRTALHVAAAEGHLDTVVFLLEKCDVIHDPKDRWKHTPLDDAVRFRYTTVADYLRAFALKKQRQPPPEKPRKDSTCSSKDNGNGSSDPSPSSSPRR</sequence>
<evidence type="ECO:0000313" key="4">
    <source>
        <dbReference type="Proteomes" id="UP001209878"/>
    </source>
</evidence>
<dbReference type="PROSITE" id="PS50088">
    <property type="entry name" value="ANK_REPEAT"/>
    <property type="match status" value="1"/>
</dbReference>